<keyword evidence="9" id="KW-1185">Reference proteome</keyword>
<dbReference type="GO" id="GO:0006900">
    <property type="term" value="P:vesicle budding from membrane"/>
    <property type="evidence" value="ECO:0007669"/>
    <property type="project" value="TreeGrafter"/>
</dbReference>
<evidence type="ECO:0000256" key="6">
    <source>
        <dbReference type="SAM" id="Coils"/>
    </source>
</evidence>
<evidence type="ECO:0000256" key="2">
    <source>
        <dbReference type="ARBA" id="ARBA00006190"/>
    </source>
</evidence>
<protein>
    <recommendedName>
        <fullName evidence="4">Vacuolar-sorting protein SNF7</fullName>
    </recommendedName>
    <alternativeName>
        <fullName evidence="5">Vacuolar protein-sorting-associated protein 32</fullName>
    </alternativeName>
</protein>
<dbReference type="PANTHER" id="PTHR22761">
    <property type="entry name" value="CHARGED MULTIVESICULAR BODY PROTEIN"/>
    <property type="match status" value="1"/>
</dbReference>
<accession>A0A1W5D1P7</accession>
<keyword evidence="6" id="KW-0175">Coiled coil</keyword>
<dbReference type="GO" id="GO:0000815">
    <property type="term" value="C:ESCRT III complex"/>
    <property type="evidence" value="ECO:0007669"/>
    <property type="project" value="TreeGrafter"/>
</dbReference>
<evidence type="ECO:0000256" key="5">
    <source>
        <dbReference type="ARBA" id="ARBA00042586"/>
    </source>
</evidence>
<name>A0A1W5D1P7_9LECA</name>
<evidence type="ECO:0000256" key="3">
    <source>
        <dbReference type="ARBA" id="ARBA00022753"/>
    </source>
</evidence>
<dbReference type="GO" id="GO:0032511">
    <property type="term" value="P:late endosome to vacuole transport via multivesicular body sorting pathway"/>
    <property type="evidence" value="ECO:0007669"/>
    <property type="project" value="TreeGrafter"/>
</dbReference>
<dbReference type="EMBL" id="FWEW01001418">
    <property type="protein sequence ID" value="SLM37058.1"/>
    <property type="molecule type" value="Genomic_DNA"/>
</dbReference>
<feature type="region of interest" description="Disordered" evidence="7">
    <location>
        <begin position="200"/>
        <end position="223"/>
    </location>
</feature>
<keyword evidence="3" id="KW-0967">Endosome</keyword>
<reference evidence="9" key="1">
    <citation type="submission" date="2017-03" db="EMBL/GenBank/DDBJ databases">
        <authorList>
            <person name="Sharma R."/>
            <person name="Thines M."/>
        </authorList>
    </citation>
    <scope>NUCLEOTIDE SEQUENCE [LARGE SCALE GENOMIC DNA]</scope>
</reference>
<dbReference type="PANTHER" id="PTHR22761:SF10">
    <property type="entry name" value="GH13992P"/>
    <property type="match status" value="1"/>
</dbReference>
<feature type="compositionally biased region" description="Basic and acidic residues" evidence="7">
    <location>
        <begin position="213"/>
        <end position="223"/>
    </location>
</feature>
<dbReference type="Proteomes" id="UP000192927">
    <property type="component" value="Unassembled WGS sequence"/>
</dbReference>
<dbReference type="Gene3D" id="1.10.287.1060">
    <property type="entry name" value="ESAT-6-like"/>
    <property type="match status" value="1"/>
</dbReference>
<proteinExistence type="inferred from homology"/>
<organism evidence="8 9">
    <name type="scientific">Lasallia pustulata</name>
    <dbReference type="NCBI Taxonomy" id="136370"/>
    <lineage>
        <taxon>Eukaryota</taxon>
        <taxon>Fungi</taxon>
        <taxon>Dikarya</taxon>
        <taxon>Ascomycota</taxon>
        <taxon>Pezizomycotina</taxon>
        <taxon>Lecanoromycetes</taxon>
        <taxon>OSLEUM clade</taxon>
        <taxon>Umbilicariomycetidae</taxon>
        <taxon>Umbilicariales</taxon>
        <taxon>Umbilicariaceae</taxon>
        <taxon>Lasallia</taxon>
    </lineage>
</organism>
<dbReference type="InterPro" id="IPR005024">
    <property type="entry name" value="Snf7_fam"/>
</dbReference>
<dbReference type="AlphaFoldDB" id="A0A1W5D1P7"/>
<feature type="coiled-coil region" evidence="6">
    <location>
        <begin position="22"/>
        <end position="88"/>
    </location>
</feature>
<dbReference type="GO" id="GO:0009898">
    <property type="term" value="C:cytoplasmic side of plasma membrane"/>
    <property type="evidence" value="ECO:0007669"/>
    <property type="project" value="TreeGrafter"/>
</dbReference>
<sequence>MLGSWFGGSSAQKRKEAPKRAILDLRQQLDMLQKRERHLENQMAEQDALARKFVATNKTAARNALKRKKQHEQSLEQTNGQITMLEQQIYSIESANINHETIIAMKNASDALKQIHGNLTMDKVDQTMEEIQAQHELSKEIANAITSTTIGEPVDEDELENELEQLEQEDMDKKMLGTGTVPVSDTVHRLPAAANGELKGKTKAMEEDDEEEELRKLQAEMAM</sequence>
<comment type="similarity">
    <text evidence="2">Belongs to the SNF7 family.</text>
</comment>
<evidence type="ECO:0000256" key="1">
    <source>
        <dbReference type="ARBA" id="ARBA00004177"/>
    </source>
</evidence>
<dbReference type="Pfam" id="PF03357">
    <property type="entry name" value="Snf7"/>
    <property type="match status" value="1"/>
</dbReference>
<evidence type="ECO:0000313" key="8">
    <source>
        <dbReference type="EMBL" id="SLM37058.1"/>
    </source>
</evidence>
<evidence type="ECO:0000256" key="7">
    <source>
        <dbReference type="SAM" id="MobiDB-lite"/>
    </source>
</evidence>
<evidence type="ECO:0000256" key="4">
    <source>
        <dbReference type="ARBA" id="ARBA00040017"/>
    </source>
</evidence>
<dbReference type="GO" id="GO:0005771">
    <property type="term" value="C:multivesicular body"/>
    <property type="evidence" value="ECO:0007669"/>
    <property type="project" value="TreeGrafter"/>
</dbReference>
<evidence type="ECO:0000313" key="9">
    <source>
        <dbReference type="Proteomes" id="UP000192927"/>
    </source>
</evidence>
<comment type="subcellular location">
    <subcellularLocation>
        <location evidence="1">Endosome</location>
    </subcellularLocation>
</comment>